<keyword evidence="1" id="KW-0732">Signal</keyword>
<evidence type="ECO:0000313" key="2">
    <source>
        <dbReference type="EMBL" id="NKY35037.1"/>
    </source>
</evidence>
<evidence type="ECO:0008006" key="4">
    <source>
        <dbReference type="Google" id="ProtNLM"/>
    </source>
</evidence>
<keyword evidence="3" id="KW-1185">Reference proteome</keyword>
<dbReference type="EMBL" id="JAAXOO010000004">
    <property type="protein sequence ID" value="NKY35037.1"/>
    <property type="molecule type" value="Genomic_DNA"/>
</dbReference>
<name>A0A846XHR9_9NOCA</name>
<reference evidence="2 3" key="1">
    <citation type="submission" date="2020-04" db="EMBL/GenBank/DDBJ databases">
        <title>MicrobeNet Type strains.</title>
        <authorList>
            <person name="Nicholson A.C."/>
        </authorList>
    </citation>
    <scope>NUCLEOTIDE SEQUENCE [LARGE SCALE GENOMIC DNA]</scope>
    <source>
        <strain evidence="2 3">DSM 45078</strain>
    </source>
</reference>
<dbReference type="RefSeq" id="WP_068043723.1">
    <property type="nucleotide sequence ID" value="NZ_JAAXOO010000004.1"/>
</dbReference>
<comment type="caution">
    <text evidence="2">The sequence shown here is derived from an EMBL/GenBank/DDBJ whole genome shotgun (WGS) entry which is preliminary data.</text>
</comment>
<accession>A0A846XHR9</accession>
<feature type="signal peptide" evidence="1">
    <location>
        <begin position="1"/>
        <end position="24"/>
    </location>
</feature>
<dbReference type="Proteomes" id="UP000565715">
    <property type="component" value="Unassembled WGS sequence"/>
</dbReference>
<evidence type="ECO:0000256" key="1">
    <source>
        <dbReference type="SAM" id="SignalP"/>
    </source>
</evidence>
<sequence length="180" mass="18371">MVRSSFFRIGLGAAVAAFVLAVFAAIFPAAAAAQDVRPAISLAATVSGTTVDYTVANVPNRRDTFPVIPGECTTVLVNTAVAAPILAPAAVDTLSGREPDAFALLQRLIADGAVTAGPRVQFASATGQVTGSFTDIPRGVYLVATICNVSPISGEFRPELLDIVPVVVTDLRAGSATSAQ</sequence>
<gene>
    <name evidence="2" type="ORF">HGA13_18445</name>
</gene>
<feature type="chain" id="PRO_5039129294" description="Lipoprotein LpqN" evidence="1">
    <location>
        <begin position="25"/>
        <end position="180"/>
    </location>
</feature>
<proteinExistence type="predicted"/>
<evidence type="ECO:0000313" key="3">
    <source>
        <dbReference type="Proteomes" id="UP000565715"/>
    </source>
</evidence>
<dbReference type="AlphaFoldDB" id="A0A846XHR9"/>
<organism evidence="2 3">
    <name type="scientific">Nocardia speluncae</name>
    <dbReference type="NCBI Taxonomy" id="419477"/>
    <lineage>
        <taxon>Bacteria</taxon>
        <taxon>Bacillati</taxon>
        <taxon>Actinomycetota</taxon>
        <taxon>Actinomycetes</taxon>
        <taxon>Mycobacteriales</taxon>
        <taxon>Nocardiaceae</taxon>
        <taxon>Nocardia</taxon>
    </lineage>
</organism>
<protein>
    <recommendedName>
        <fullName evidence="4">Lipoprotein LpqN</fullName>
    </recommendedName>
</protein>